<dbReference type="Proteomes" id="UP001611450">
    <property type="component" value="Unassembled WGS sequence"/>
</dbReference>
<gene>
    <name evidence="9" type="ORF">ACH47G_03410</name>
</gene>
<dbReference type="PANTHER" id="PTHR45436">
    <property type="entry name" value="SENSOR HISTIDINE KINASE YKOH"/>
    <property type="match status" value="1"/>
</dbReference>
<keyword evidence="4" id="KW-0808">Transferase</keyword>
<keyword evidence="7" id="KW-1133">Transmembrane helix</keyword>
<keyword evidence="3" id="KW-0597">Phosphoprotein</keyword>
<dbReference type="PANTHER" id="PTHR45436:SF5">
    <property type="entry name" value="SENSOR HISTIDINE KINASE TRCS"/>
    <property type="match status" value="1"/>
</dbReference>
<sequence>MRTRVLAIALIPSMVLFGTGVVAVSLVAIRAQEVKEWADYRSGVIDPLLRFVTAVQSERLASLTAVDRSPASAAGLRAGRDDTDRAIQETTRIAATAKNMDAETGAESVQALAELIGRITTIRESVDSGRAAIGDIDRYYSDLVAALLGAGRDGARTKSSDMTTMDSELNSLALLQVAESHARVVGLVSAGLARGMRAPAERRTLGEAIGVYRDQLTAVDALLPAGVRASLRALTTGSDWRVAEVAENEMAERGEMSTPEQEWSAAEKAVATRMMAVVRDQFRVTVDLTAAAADTMLWRLGIATAIMLVVTLAALSVSLILARRLVRRLQALRSAGLVLARDRLPAIIARIHDGEQVDVEAETAVADRGYDEIGQLAEAFSLAQRTAMATAAEEARTRDGFNKVFLDIAFRSQALVRRQLDILDVAEARQDDPENLELLFQLDHLATRARRNAENLLILGGRQPGRRWRNPVALEDIVRGAVSETEGYARVNAVRLPAVSVTGTAVADVIHLLAELVDNATAFSPPDSAVSVHGAAVGKGVVVEIDDQGLGINLEERARFNALLEQPPQFHEMALAGHRHLGLFVVSRLAHRHQITVTLQESAYGGVRAIVLLPWAMLVRGDENPTAAMEPVAARRPVQRVPGVFGVSRPDGIAGVALPESSESARAPAELAEPHSWHTGRNGHRAASGTGHPIVADTRPALPRRDRLSHLSPELRVDADEPASDQVAPPPPVRGRAPDAVRSAMSALQRGTRRARSTHPHQ</sequence>
<dbReference type="InterPro" id="IPR013587">
    <property type="entry name" value="Nitrate/nitrite_sensing"/>
</dbReference>
<feature type="domain" description="Histidine kinase/HSP90-like ATPase" evidence="8">
    <location>
        <begin position="504"/>
        <end position="617"/>
    </location>
</feature>
<name>A0ABW7W9I2_9NOCA</name>
<keyword evidence="5" id="KW-0418">Kinase</keyword>
<protein>
    <recommendedName>
        <fullName evidence="2">histidine kinase</fullName>
        <ecNumber evidence="2">2.7.13.3</ecNumber>
    </recommendedName>
</protein>
<dbReference type="Pfam" id="PF02518">
    <property type="entry name" value="HATPase_c"/>
    <property type="match status" value="1"/>
</dbReference>
<comment type="catalytic activity">
    <reaction evidence="1">
        <text>ATP + protein L-histidine = ADP + protein N-phospho-L-histidine.</text>
        <dbReference type="EC" id="2.7.13.3"/>
    </reaction>
</comment>
<comment type="caution">
    <text evidence="9">The sequence shown here is derived from an EMBL/GenBank/DDBJ whole genome shotgun (WGS) entry which is preliminary data.</text>
</comment>
<evidence type="ECO:0000259" key="8">
    <source>
        <dbReference type="SMART" id="SM00387"/>
    </source>
</evidence>
<evidence type="ECO:0000256" key="7">
    <source>
        <dbReference type="SAM" id="Phobius"/>
    </source>
</evidence>
<keyword evidence="7" id="KW-0812">Transmembrane</keyword>
<evidence type="ECO:0000256" key="2">
    <source>
        <dbReference type="ARBA" id="ARBA00012438"/>
    </source>
</evidence>
<dbReference type="RefSeq" id="WP_396945713.1">
    <property type="nucleotide sequence ID" value="NZ_JBIRXV010000001.1"/>
</dbReference>
<evidence type="ECO:0000256" key="6">
    <source>
        <dbReference type="SAM" id="MobiDB-lite"/>
    </source>
</evidence>
<feature type="compositionally biased region" description="Basic and acidic residues" evidence="6">
    <location>
        <begin position="703"/>
        <end position="719"/>
    </location>
</feature>
<accession>A0ABW7W9I2</accession>
<dbReference type="InterPro" id="IPR050428">
    <property type="entry name" value="TCS_sensor_his_kinase"/>
</dbReference>
<evidence type="ECO:0000313" key="9">
    <source>
        <dbReference type="EMBL" id="MFI2319510.1"/>
    </source>
</evidence>
<evidence type="ECO:0000256" key="3">
    <source>
        <dbReference type="ARBA" id="ARBA00022553"/>
    </source>
</evidence>
<dbReference type="EC" id="2.7.13.3" evidence="2"/>
<proteinExistence type="predicted"/>
<reference evidence="9 10" key="1">
    <citation type="submission" date="2024-10" db="EMBL/GenBank/DDBJ databases">
        <title>The Natural Products Discovery Center: Release of the First 8490 Sequenced Strains for Exploring Actinobacteria Biosynthetic Diversity.</title>
        <authorList>
            <person name="Kalkreuter E."/>
            <person name="Kautsar S.A."/>
            <person name="Yang D."/>
            <person name="Bader C.D."/>
            <person name="Teijaro C.N."/>
            <person name="Fluegel L."/>
            <person name="Davis C.M."/>
            <person name="Simpson J.R."/>
            <person name="Lauterbach L."/>
            <person name="Steele A.D."/>
            <person name="Gui C."/>
            <person name="Meng S."/>
            <person name="Li G."/>
            <person name="Viehrig K."/>
            <person name="Ye F."/>
            <person name="Su P."/>
            <person name="Kiefer A.F."/>
            <person name="Nichols A."/>
            <person name="Cepeda A.J."/>
            <person name="Yan W."/>
            <person name="Fan B."/>
            <person name="Jiang Y."/>
            <person name="Adhikari A."/>
            <person name="Zheng C.-J."/>
            <person name="Schuster L."/>
            <person name="Cowan T.M."/>
            <person name="Smanski M.J."/>
            <person name="Chevrette M.G."/>
            <person name="De Carvalho L.P.S."/>
            <person name="Shen B."/>
        </authorList>
    </citation>
    <scope>NUCLEOTIDE SEQUENCE [LARGE SCALE GENOMIC DNA]</scope>
    <source>
        <strain evidence="9 10">NPDC019626</strain>
    </source>
</reference>
<organism evidence="9 10">
    <name type="scientific">Nocardia beijingensis</name>
    <dbReference type="NCBI Taxonomy" id="95162"/>
    <lineage>
        <taxon>Bacteria</taxon>
        <taxon>Bacillati</taxon>
        <taxon>Actinomycetota</taxon>
        <taxon>Actinomycetes</taxon>
        <taxon>Mycobacteriales</taxon>
        <taxon>Nocardiaceae</taxon>
        <taxon>Nocardia</taxon>
    </lineage>
</organism>
<evidence type="ECO:0000313" key="10">
    <source>
        <dbReference type="Proteomes" id="UP001611450"/>
    </source>
</evidence>
<evidence type="ECO:0000256" key="4">
    <source>
        <dbReference type="ARBA" id="ARBA00022679"/>
    </source>
</evidence>
<dbReference type="InterPro" id="IPR003594">
    <property type="entry name" value="HATPase_dom"/>
</dbReference>
<dbReference type="Pfam" id="PF08376">
    <property type="entry name" value="NIT"/>
    <property type="match status" value="1"/>
</dbReference>
<dbReference type="EMBL" id="JBIRXV010000001">
    <property type="protein sequence ID" value="MFI2319510.1"/>
    <property type="molecule type" value="Genomic_DNA"/>
</dbReference>
<feature type="region of interest" description="Disordered" evidence="6">
    <location>
        <begin position="659"/>
        <end position="762"/>
    </location>
</feature>
<dbReference type="InterPro" id="IPR036890">
    <property type="entry name" value="HATPase_C_sf"/>
</dbReference>
<keyword evidence="10" id="KW-1185">Reference proteome</keyword>
<evidence type="ECO:0000256" key="5">
    <source>
        <dbReference type="ARBA" id="ARBA00022777"/>
    </source>
</evidence>
<dbReference type="Gene3D" id="6.10.340.10">
    <property type="match status" value="1"/>
</dbReference>
<feature type="transmembrane region" description="Helical" evidence="7">
    <location>
        <begin position="296"/>
        <end position="322"/>
    </location>
</feature>
<keyword evidence="7" id="KW-0472">Membrane</keyword>
<feature type="compositionally biased region" description="Basic residues" evidence="6">
    <location>
        <begin position="751"/>
        <end position="762"/>
    </location>
</feature>
<dbReference type="Gene3D" id="3.30.565.10">
    <property type="entry name" value="Histidine kinase-like ATPase, C-terminal domain"/>
    <property type="match status" value="1"/>
</dbReference>
<dbReference type="SUPFAM" id="SSF55874">
    <property type="entry name" value="ATPase domain of HSP90 chaperone/DNA topoisomerase II/histidine kinase"/>
    <property type="match status" value="1"/>
</dbReference>
<evidence type="ECO:0000256" key="1">
    <source>
        <dbReference type="ARBA" id="ARBA00000085"/>
    </source>
</evidence>
<dbReference type="SMART" id="SM00387">
    <property type="entry name" value="HATPase_c"/>
    <property type="match status" value="1"/>
</dbReference>